<dbReference type="InterPro" id="IPR016191">
    <property type="entry name" value="Ribonuclease/ribotoxin"/>
</dbReference>
<proteinExistence type="predicted"/>
<keyword evidence="2" id="KW-0378">Hydrolase</keyword>
<dbReference type="InterPro" id="IPR000026">
    <property type="entry name" value="N1-like"/>
</dbReference>
<name>A0A840RV88_9BURK</name>
<keyword evidence="4" id="KW-1185">Reference proteome</keyword>
<keyword evidence="1" id="KW-0540">Nuclease</keyword>
<evidence type="ECO:0000256" key="2">
    <source>
        <dbReference type="ARBA" id="ARBA00022801"/>
    </source>
</evidence>
<dbReference type="GO" id="GO:0003723">
    <property type="term" value="F:RNA binding"/>
    <property type="evidence" value="ECO:0007669"/>
    <property type="project" value="InterPro"/>
</dbReference>
<organism evidence="3 4">
    <name type="scientific">Glaciimonas immobilis</name>
    <dbReference type="NCBI Taxonomy" id="728004"/>
    <lineage>
        <taxon>Bacteria</taxon>
        <taxon>Pseudomonadati</taxon>
        <taxon>Pseudomonadota</taxon>
        <taxon>Betaproteobacteria</taxon>
        <taxon>Burkholderiales</taxon>
        <taxon>Oxalobacteraceae</taxon>
        <taxon>Glaciimonas</taxon>
    </lineage>
</organism>
<dbReference type="GO" id="GO:0016787">
    <property type="term" value="F:hydrolase activity"/>
    <property type="evidence" value="ECO:0007669"/>
    <property type="project" value="UniProtKB-KW"/>
</dbReference>
<evidence type="ECO:0000256" key="1">
    <source>
        <dbReference type="ARBA" id="ARBA00022722"/>
    </source>
</evidence>
<dbReference type="SUPFAM" id="SSF53933">
    <property type="entry name" value="Microbial ribonucleases"/>
    <property type="match status" value="1"/>
</dbReference>
<gene>
    <name evidence="3" type="ORF">HNR39_004404</name>
</gene>
<dbReference type="EC" id="4.6.1.24" evidence="3"/>
<protein>
    <submittedName>
        <fullName evidence="3">Ribonuclease T1</fullName>
        <ecNumber evidence="3">4.6.1.24</ecNumber>
    </submittedName>
</protein>
<evidence type="ECO:0000313" key="3">
    <source>
        <dbReference type="EMBL" id="MBB5202537.1"/>
    </source>
</evidence>
<keyword evidence="3" id="KW-0456">Lyase</keyword>
<dbReference type="RefSeq" id="WP_245182446.1">
    <property type="nucleotide sequence ID" value="NZ_JAAOZT010000012.1"/>
</dbReference>
<dbReference type="AlphaFoldDB" id="A0A840RV88"/>
<accession>A0A840RV88</accession>
<comment type="caution">
    <text evidence="3">The sequence shown here is derived from an EMBL/GenBank/DDBJ whole genome shotgun (WGS) entry which is preliminary data.</text>
</comment>
<dbReference type="GO" id="GO:0046589">
    <property type="term" value="F:ribonuclease T1 activity"/>
    <property type="evidence" value="ECO:0007669"/>
    <property type="project" value="UniProtKB-EC"/>
</dbReference>
<dbReference type="Gene3D" id="3.10.450.30">
    <property type="entry name" value="Microbial ribonucleases"/>
    <property type="match status" value="1"/>
</dbReference>
<sequence length="142" mass="16351">MIKQSTMLWAYLFSAGRGRRPLVLLRKWGLLTLGLLLSSFIFARDASLVDTIALSQLPREAQQMLVLIKQGGPYPYAKDGVVFKNYEGLLPKQRRGYYHEFTVKTPKSRGRGARRIIEGGENTSAEYFYTDNHYASFRRIRE</sequence>
<dbReference type="CDD" id="cd00607">
    <property type="entry name" value="RNase_Sa"/>
    <property type="match status" value="1"/>
</dbReference>
<dbReference type="Pfam" id="PF00545">
    <property type="entry name" value="Ribonuclease"/>
    <property type="match status" value="1"/>
</dbReference>
<dbReference type="Proteomes" id="UP000571084">
    <property type="component" value="Unassembled WGS sequence"/>
</dbReference>
<reference evidence="3 4" key="1">
    <citation type="submission" date="2020-08" db="EMBL/GenBank/DDBJ databases">
        <title>Genomic Encyclopedia of Type Strains, Phase IV (KMG-IV): sequencing the most valuable type-strain genomes for metagenomic binning, comparative biology and taxonomic classification.</title>
        <authorList>
            <person name="Goeker M."/>
        </authorList>
    </citation>
    <scope>NUCLEOTIDE SEQUENCE [LARGE SCALE GENOMIC DNA]</scope>
    <source>
        <strain evidence="3 4">DSM 23240</strain>
    </source>
</reference>
<dbReference type="EMBL" id="JACHHQ010000016">
    <property type="protein sequence ID" value="MBB5202537.1"/>
    <property type="molecule type" value="Genomic_DNA"/>
</dbReference>
<evidence type="ECO:0000313" key="4">
    <source>
        <dbReference type="Proteomes" id="UP000571084"/>
    </source>
</evidence>